<organism evidence="1 2">
    <name type="scientific">Algivirga pacifica</name>
    <dbReference type="NCBI Taxonomy" id="1162670"/>
    <lineage>
        <taxon>Bacteria</taxon>
        <taxon>Pseudomonadati</taxon>
        <taxon>Bacteroidota</taxon>
        <taxon>Cytophagia</taxon>
        <taxon>Cytophagales</taxon>
        <taxon>Flammeovirgaceae</taxon>
        <taxon>Algivirga</taxon>
    </lineage>
</organism>
<dbReference type="RefSeq" id="WP_345368918.1">
    <property type="nucleotide sequence ID" value="NZ_BAABJX010000010.1"/>
</dbReference>
<sequence>MNFNSIIKRASIALLAVSLYSCNGEEMDTVKTTYDFENVSYSGQTARIQMLDSLSKTIKAGTLINVTADQLSSIYENTSGELFGSSKDLKSKTFPGAVAAIEEQFDIVEAISGDEQYVIGGRLYNAEGVEPAQIVEKGLMGSVLYYQAVTVYLGEEKMDVDNETVEEGKGTAMQHHWDEAFGYFGAPTDFLNESTEGTVWFWAKYANGRKDVMDFSTPIFNAFIAGRQAINDKDYEERDRQIAIIKENWEKVIAATTIHYVNASIADIAAEDMGAFYHHWSEAKAFADAFLYNIDRKISTEEMDQLATLLGDVPADATTEDLQAVNTLLQEVFGFTADEVAQF</sequence>
<gene>
    <name evidence="1" type="ORF">GCM10023331_04960</name>
</gene>
<keyword evidence="2" id="KW-1185">Reference proteome</keyword>
<reference evidence="2" key="1">
    <citation type="journal article" date="2019" name="Int. J. Syst. Evol. Microbiol.">
        <title>The Global Catalogue of Microorganisms (GCM) 10K type strain sequencing project: providing services to taxonomists for standard genome sequencing and annotation.</title>
        <authorList>
            <consortium name="The Broad Institute Genomics Platform"/>
            <consortium name="The Broad Institute Genome Sequencing Center for Infectious Disease"/>
            <person name="Wu L."/>
            <person name="Ma J."/>
        </authorList>
    </citation>
    <scope>NUCLEOTIDE SEQUENCE [LARGE SCALE GENOMIC DNA]</scope>
    <source>
        <strain evidence="2">JCM 18326</strain>
    </source>
</reference>
<accession>A0ABP9D1Q9</accession>
<evidence type="ECO:0000313" key="1">
    <source>
        <dbReference type="EMBL" id="GAA4823522.1"/>
    </source>
</evidence>
<protein>
    <submittedName>
        <fullName evidence="1">DUF4856 domain-containing protein</fullName>
    </submittedName>
</protein>
<evidence type="ECO:0000313" key="2">
    <source>
        <dbReference type="Proteomes" id="UP001500298"/>
    </source>
</evidence>
<dbReference type="Pfam" id="PF16148">
    <property type="entry name" value="DUF4856"/>
    <property type="match status" value="1"/>
</dbReference>
<dbReference type="EMBL" id="BAABJX010000010">
    <property type="protein sequence ID" value="GAA4823522.1"/>
    <property type="molecule type" value="Genomic_DNA"/>
</dbReference>
<dbReference type="Proteomes" id="UP001500298">
    <property type="component" value="Unassembled WGS sequence"/>
</dbReference>
<dbReference type="InterPro" id="IPR032331">
    <property type="entry name" value="DUF4856"/>
</dbReference>
<name>A0ABP9D1Q9_9BACT</name>
<comment type="caution">
    <text evidence="1">The sequence shown here is derived from an EMBL/GenBank/DDBJ whole genome shotgun (WGS) entry which is preliminary data.</text>
</comment>
<proteinExistence type="predicted"/>